<dbReference type="InterPro" id="IPR000277">
    <property type="entry name" value="Cys/Met-Metab_PyrdxlP-dep_enz"/>
</dbReference>
<dbReference type="GO" id="GO:0019346">
    <property type="term" value="P:transsulfuration"/>
    <property type="evidence" value="ECO:0007669"/>
    <property type="project" value="InterPro"/>
</dbReference>
<reference evidence="5 6" key="1">
    <citation type="submission" date="2018-12" db="EMBL/GenBank/DDBJ databases">
        <authorList>
            <person name="Lunina O.N."/>
            <person name="Grouzdev D.S."/>
            <person name="Gorlenko V.M."/>
            <person name="Savvichev A.S."/>
        </authorList>
    </citation>
    <scope>NUCLEOTIDE SEQUENCE [LARGE SCALE GENOMIC DNA]</scope>
    <source>
        <strain evidence="5 6">BrKhr-17</strain>
    </source>
</reference>
<comment type="cofactor">
    <cofactor evidence="1 3">
        <name>pyridoxal 5'-phosphate</name>
        <dbReference type="ChEBI" id="CHEBI:597326"/>
    </cofactor>
</comment>
<dbReference type="EMBL" id="WUBZ01000005">
    <property type="protein sequence ID" value="MWV53916.1"/>
    <property type="molecule type" value="Genomic_DNA"/>
</dbReference>
<evidence type="ECO:0000256" key="3">
    <source>
        <dbReference type="RuleBase" id="RU362118"/>
    </source>
</evidence>
<dbReference type="Proteomes" id="UP000279908">
    <property type="component" value="Unassembled WGS sequence"/>
</dbReference>
<dbReference type="Pfam" id="PF01053">
    <property type="entry name" value="Cys_Met_Meta_PP"/>
    <property type="match status" value="1"/>
</dbReference>
<dbReference type="InterPro" id="IPR015424">
    <property type="entry name" value="PyrdxlP-dep_Trfase"/>
</dbReference>
<evidence type="ECO:0000256" key="2">
    <source>
        <dbReference type="ARBA" id="ARBA00022898"/>
    </source>
</evidence>
<gene>
    <name evidence="5" type="ORF">EKD02_03820</name>
    <name evidence="4" type="ORF">GJ685_02415</name>
</gene>
<evidence type="ECO:0000256" key="1">
    <source>
        <dbReference type="ARBA" id="ARBA00001933"/>
    </source>
</evidence>
<evidence type="ECO:0008006" key="8">
    <source>
        <dbReference type="Google" id="ProtNLM"/>
    </source>
</evidence>
<evidence type="ECO:0000313" key="4">
    <source>
        <dbReference type="EMBL" id="MWV53916.1"/>
    </source>
</evidence>
<protein>
    <recommendedName>
        <fullName evidence="8">Cystathionine gamma-synthase</fullName>
    </recommendedName>
</protein>
<comment type="similarity">
    <text evidence="3">Belongs to the trans-sulfuration enzymes family.</text>
</comment>
<keyword evidence="2 3" id="KW-0663">Pyridoxal phosphate</keyword>
<dbReference type="Gene3D" id="3.90.1150.10">
    <property type="entry name" value="Aspartate Aminotransferase, domain 1"/>
    <property type="match status" value="1"/>
</dbReference>
<accession>A0A432AVQ0</accession>
<keyword evidence="7" id="KW-1185">Reference proteome</keyword>
<dbReference type="InterPro" id="IPR015422">
    <property type="entry name" value="PyrdxlP-dep_Trfase_small"/>
</dbReference>
<dbReference type="EMBL" id="RXYK01000004">
    <property type="protein sequence ID" value="RTY38810.1"/>
    <property type="molecule type" value="Genomic_DNA"/>
</dbReference>
<evidence type="ECO:0000313" key="5">
    <source>
        <dbReference type="EMBL" id="RTY38810.1"/>
    </source>
</evidence>
<dbReference type="AlphaFoldDB" id="A0A432AVQ0"/>
<evidence type="ECO:0000313" key="7">
    <source>
        <dbReference type="Proteomes" id="UP000489351"/>
    </source>
</evidence>
<organism evidence="5 6">
    <name type="scientific">Chlorobium phaeovibrioides</name>
    <dbReference type="NCBI Taxonomy" id="1094"/>
    <lineage>
        <taxon>Bacteria</taxon>
        <taxon>Pseudomonadati</taxon>
        <taxon>Chlorobiota</taxon>
        <taxon>Chlorobiia</taxon>
        <taxon>Chlorobiales</taxon>
        <taxon>Chlorobiaceae</taxon>
        <taxon>Chlorobium/Pelodictyon group</taxon>
        <taxon>Chlorobium</taxon>
    </lineage>
</organism>
<dbReference type="SUPFAM" id="SSF53383">
    <property type="entry name" value="PLP-dependent transferases"/>
    <property type="match status" value="1"/>
</dbReference>
<evidence type="ECO:0000313" key="6">
    <source>
        <dbReference type="Proteomes" id="UP000279908"/>
    </source>
</evidence>
<proteinExistence type="inferred from homology"/>
<dbReference type="Proteomes" id="UP000489351">
    <property type="component" value="Unassembled WGS sequence"/>
</dbReference>
<dbReference type="GO" id="GO:0030170">
    <property type="term" value="F:pyridoxal phosphate binding"/>
    <property type="evidence" value="ECO:0007669"/>
    <property type="project" value="InterPro"/>
</dbReference>
<sequence length="51" mass="5625">MKGASRNRYGAKTTEEQLRASGLSEDLIRLSIGIEHPLDLIDALDRALENS</sequence>
<name>A0A432AVQ0_CHLPH</name>
<comment type="caution">
    <text evidence="5">The sequence shown here is derived from an EMBL/GenBank/DDBJ whole genome shotgun (WGS) entry which is preliminary data.</text>
</comment>
<dbReference type="RefSeq" id="WP_126342134.1">
    <property type="nucleotide sequence ID" value="NZ_RXYJ01000005.1"/>
</dbReference>
<reference evidence="4 7" key="2">
    <citation type="submission" date="2019-11" db="EMBL/GenBank/DDBJ databases">
        <title>Green- and brown-colored morphotypes of Chlorobia in the stratified aquatic ecosystems of Kandalaksha Gulf (White Sea): A model for study of the accessory genome evolution.</title>
        <authorList>
            <person name="Grouzdev D.S."/>
        </authorList>
    </citation>
    <scope>NUCLEOTIDE SEQUENCE [LARGE SCALE GENOMIC DNA]</scope>
    <source>
        <strain evidence="4 7">ZM</strain>
    </source>
</reference>